<evidence type="ECO:0000313" key="5">
    <source>
        <dbReference type="Proteomes" id="UP000182800"/>
    </source>
</evidence>
<dbReference type="STRING" id="1653334.GA0071312_1427"/>
<evidence type="ECO:0000313" key="4">
    <source>
        <dbReference type="Proteomes" id="UP000050497"/>
    </source>
</evidence>
<reference evidence="3 5" key="2">
    <citation type="submission" date="2016-08" db="EMBL/GenBank/DDBJ databases">
        <authorList>
            <person name="Varghese N."/>
            <person name="Submissions Spin"/>
        </authorList>
    </citation>
    <scope>NUCLEOTIDE SEQUENCE [LARGE SCALE GENOMIC DNA]</scope>
    <source>
        <strain evidence="3 5">HL-109</strain>
    </source>
</reference>
<feature type="transmembrane region" description="Helical" evidence="1">
    <location>
        <begin position="107"/>
        <end position="133"/>
    </location>
</feature>
<dbReference type="AlphaFoldDB" id="A0A0P7XVR9"/>
<dbReference type="Proteomes" id="UP000050497">
    <property type="component" value="Unassembled WGS sequence"/>
</dbReference>
<dbReference type="OrthoDB" id="7997213at2"/>
<protein>
    <submittedName>
        <fullName evidence="2">NADH-ubiquinone oxidoreductase 21 kDa subunit</fullName>
    </submittedName>
</protein>
<keyword evidence="5" id="KW-1185">Reference proteome</keyword>
<keyword evidence="1" id="KW-1133">Transmembrane helix</keyword>
<keyword evidence="2" id="KW-0830">Ubiquinone</keyword>
<dbReference type="RefSeq" id="WP_074444386.1">
    <property type="nucleotide sequence ID" value="NZ_FMBM01000002.1"/>
</dbReference>
<gene>
    <name evidence="3" type="ORF">GA0071312_1427</name>
    <name evidence="2" type="ORF">HLUCCO17_05470</name>
</gene>
<keyword evidence="1" id="KW-0472">Membrane</keyword>
<proteinExistence type="predicted"/>
<evidence type="ECO:0000313" key="2">
    <source>
        <dbReference type="EMBL" id="KPQ11635.1"/>
    </source>
</evidence>
<comment type="caution">
    <text evidence="2">The sequence shown here is derived from an EMBL/GenBank/DDBJ whole genome shotgun (WGS) entry which is preliminary data.</text>
</comment>
<feature type="transmembrane region" description="Helical" evidence="1">
    <location>
        <begin position="187"/>
        <end position="205"/>
    </location>
</feature>
<evidence type="ECO:0000313" key="3">
    <source>
        <dbReference type="EMBL" id="SCC80326.1"/>
    </source>
</evidence>
<feature type="transmembrane region" description="Helical" evidence="1">
    <location>
        <begin position="61"/>
        <end position="87"/>
    </location>
</feature>
<evidence type="ECO:0000256" key="1">
    <source>
        <dbReference type="SAM" id="Phobius"/>
    </source>
</evidence>
<dbReference type="EMBL" id="LJSX01000006">
    <property type="protein sequence ID" value="KPQ11635.1"/>
    <property type="molecule type" value="Genomic_DNA"/>
</dbReference>
<feature type="transmembrane region" description="Helical" evidence="1">
    <location>
        <begin position="29"/>
        <end position="54"/>
    </location>
</feature>
<dbReference type="EMBL" id="FMBM01000002">
    <property type="protein sequence ID" value="SCC80326.1"/>
    <property type="molecule type" value="Genomic_DNA"/>
</dbReference>
<feature type="transmembrane region" description="Helical" evidence="1">
    <location>
        <begin position="153"/>
        <end position="175"/>
    </location>
</feature>
<name>A0A0P7XVR9_9HYPH</name>
<sequence length="209" mass="21800">MIAAAALGFGGISRFEIQAGPFAPILHGFFFDTFAPLIILVIYAVARIIAVALLEPSDLALARFVTAPLAVAALLAAALYPTFGGIIARSAFFAGGMMFVEGVMLGAAWLVGIAFAAIIFGFVLGAGVILVRLGFAEPGRTRRARLATGLMRYAALVFAGLILLLPGQSGISFYGEWPVWPMEPGEAAALAGFSLIALAPHALIVRRHG</sequence>
<organism evidence="2 4">
    <name type="scientific">Saliniramus fredricksonii</name>
    <dbReference type="NCBI Taxonomy" id="1653334"/>
    <lineage>
        <taxon>Bacteria</taxon>
        <taxon>Pseudomonadati</taxon>
        <taxon>Pseudomonadota</taxon>
        <taxon>Alphaproteobacteria</taxon>
        <taxon>Hyphomicrobiales</taxon>
        <taxon>Salinarimonadaceae</taxon>
        <taxon>Saliniramus</taxon>
    </lineage>
</organism>
<accession>A0A0P7XVR9</accession>
<keyword evidence="1" id="KW-0812">Transmembrane</keyword>
<reference evidence="2 4" key="1">
    <citation type="submission" date="2015-09" db="EMBL/GenBank/DDBJ databases">
        <title>Identification and resolution of microdiversity through metagenomic sequencing of parallel consortia.</title>
        <authorList>
            <person name="Nelson W.C."/>
            <person name="Romine M.F."/>
            <person name="Lindemann S.R."/>
        </authorList>
    </citation>
    <scope>NUCLEOTIDE SEQUENCE [LARGE SCALE GENOMIC DNA]</scope>
    <source>
        <strain evidence="2">HL-109</strain>
    </source>
</reference>
<dbReference type="Proteomes" id="UP000182800">
    <property type="component" value="Unassembled WGS sequence"/>
</dbReference>